<proteinExistence type="predicted"/>
<evidence type="ECO:0000256" key="1">
    <source>
        <dbReference type="ARBA" id="ARBA00004141"/>
    </source>
</evidence>
<reference evidence="8" key="1">
    <citation type="journal article" date="2022" name="IScience">
        <title>Evolution of zygomycete secretomes and the origins of terrestrial fungal ecologies.</title>
        <authorList>
            <person name="Chang Y."/>
            <person name="Wang Y."/>
            <person name="Mondo S."/>
            <person name="Ahrendt S."/>
            <person name="Andreopoulos W."/>
            <person name="Barry K."/>
            <person name="Beard J."/>
            <person name="Benny G.L."/>
            <person name="Blankenship S."/>
            <person name="Bonito G."/>
            <person name="Cuomo C."/>
            <person name="Desiro A."/>
            <person name="Gervers K.A."/>
            <person name="Hundley H."/>
            <person name="Kuo A."/>
            <person name="LaButti K."/>
            <person name="Lang B.F."/>
            <person name="Lipzen A."/>
            <person name="O'Donnell K."/>
            <person name="Pangilinan J."/>
            <person name="Reynolds N."/>
            <person name="Sandor L."/>
            <person name="Smith M.E."/>
            <person name="Tsang A."/>
            <person name="Grigoriev I.V."/>
            <person name="Stajich J.E."/>
            <person name="Spatafora J.W."/>
        </authorList>
    </citation>
    <scope>NUCLEOTIDE SEQUENCE</scope>
    <source>
        <strain evidence="8">RSA 2281</strain>
    </source>
</reference>
<evidence type="ECO:0000256" key="6">
    <source>
        <dbReference type="SAM" id="MobiDB-lite"/>
    </source>
</evidence>
<keyword evidence="9" id="KW-1185">Reference proteome</keyword>
<feature type="transmembrane region" description="Helical" evidence="7">
    <location>
        <begin position="155"/>
        <end position="177"/>
    </location>
</feature>
<feature type="transmembrane region" description="Helical" evidence="7">
    <location>
        <begin position="423"/>
        <end position="441"/>
    </location>
</feature>
<feature type="transmembrane region" description="Helical" evidence="7">
    <location>
        <begin position="118"/>
        <end position="143"/>
    </location>
</feature>
<evidence type="ECO:0000256" key="5">
    <source>
        <dbReference type="ARBA" id="ARBA00023136"/>
    </source>
</evidence>
<accession>A0AAD5JYV3</accession>
<dbReference type="GO" id="GO:0022857">
    <property type="term" value="F:transmembrane transporter activity"/>
    <property type="evidence" value="ECO:0007669"/>
    <property type="project" value="InterPro"/>
</dbReference>
<evidence type="ECO:0000313" key="9">
    <source>
        <dbReference type="Proteomes" id="UP001209540"/>
    </source>
</evidence>
<dbReference type="InterPro" id="IPR011701">
    <property type="entry name" value="MFS"/>
</dbReference>
<keyword evidence="2" id="KW-0813">Transport</keyword>
<feature type="transmembrane region" description="Helical" evidence="7">
    <location>
        <begin position="299"/>
        <end position="316"/>
    </location>
</feature>
<comment type="caution">
    <text evidence="8">The sequence shown here is derived from an EMBL/GenBank/DDBJ whole genome shotgun (WGS) entry which is preliminary data.</text>
</comment>
<sequence length="498" mass="56422">MKDYSHYYPKVDRDIERALLKKLDMRLVAWGTCAYFSNVLLRGNMPYAFTTGMNTDLHLNSSAYNWAVSMFFISYSLFQMPSNIIFSQVQPRYYLPTAVILSGVLSNLAVFINDKHRGLLYVVRFCMGLSEAGCYPCIIFLISSWYTQKELNTRACMIVIGSNLALAANGLIGGTVFTTLDGVANIRGWKWMFMIEGVLAIIIGITGYFCLPNYPHNTPWITGVERQVALQRKPITQNFWKEHESLLFVSAKTLKHLATTPYIYMLIFMFACIVMGDSVIHNFAIILNGMGYSSVQSNYYSASVYIFSIVPTLALAKTSDIMRHKGLHIFLVSLWSALWYSFAWFGSSSLPIMFAAAFAVTLNAVLIPITLNWASQIYACDHEMRACMMALIVSVGNLIPYLIKPMTWEVTDAPNFRNGKTTCVLAGLGAAICCVLITWCLKLRFRLPQDVREEEFMNERQPLLSQVRIHRTHSYYSNDDDEEEEDKVGYRSTLASPP</sequence>
<evidence type="ECO:0000256" key="3">
    <source>
        <dbReference type="ARBA" id="ARBA00022692"/>
    </source>
</evidence>
<evidence type="ECO:0000256" key="7">
    <source>
        <dbReference type="SAM" id="Phobius"/>
    </source>
</evidence>
<protein>
    <submittedName>
        <fullName evidence="8">Major facilitator superfamily domain-containing protein</fullName>
    </submittedName>
</protein>
<feature type="transmembrane region" description="Helical" evidence="7">
    <location>
        <begin position="27"/>
        <end position="43"/>
    </location>
</feature>
<evidence type="ECO:0000256" key="4">
    <source>
        <dbReference type="ARBA" id="ARBA00022989"/>
    </source>
</evidence>
<dbReference type="AlphaFoldDB" id="A0AAD5JYV3"/>
<dbReference type="InterPro" id="IPR036259">
    <property type="entry name" value="MFS_trans_sf"/>
</dbReference>
<dbReference type="PANTHER" id="PTHR43791">
    <property type="entry name" value="PERMEASE-RELATED"/>
    <property type="match status" value="1"/>
</dbReference>
<evidence type="ECO:0000313" key="8">
    <source>
        <dbReference type="EMBL" id="KAI9260713.1"/>
    </source>
</evidence>
<keyword evidence="5 7" id="KW-0472">Membrane</keyword>
<name>A0AAD5JYV3_9FUNG</name>
<gene>
    <name evidence="8" type="ORF">BDA99DRAFT_512995</name>
</gene>
<reference evidence="8" key="2">
    <citation type="submission" date="2023-02" db="EMBL/GenBank/DDBJ databases">
        <authorList>
            <consortium name="DOE Joint Genome Institute"/>
            <person name="Mondo S.J."/>
            <person name="Chang Y."/>
            <person name="Wang Y."/>
            <person name="Ahrendt S."/>
            <person name="Andreopoulos W."/>
            <person name="Barry K."/>
            <person name="Beard J."/>
            <person name="Benny G.L."/>
            <person name="Blankenship S."/>
            <person name="Bonito G."/>
            <person name="Cuomo C."/>
            <person name="Desiro A."/>
            <person name="Gervers K.A."/>
            <person name="Hundley H."/>
            <person name="Kuo A."/>
            <person name="LaButti K."/>
            <person name="Lang B.F."/>
            <person name="Lipzen A."/>
            <person name="O'Donnell K."/>
            <person name="Pangilinan J."/>
            <person name="Reynolds N."/>
            <person name="Sandor L."/>
            <person name="Smith M.W."/>
            <person name="Tsang A."/>
            <person name="Grigoriev I.V."/>
            <person name="Stajich J.E."/>
            <person name="Spatafora J.W."/>
        </authorList>
    </citation>
    <scope>NUCLEOTIDE SEQUENCE</scope>
    <source>
        <strain evidence="8">RSA 2281</strain>
    </source>
</reference>
<dbReference type="Pfam" id="PF07690">
    <property type="entry name" value="MFS_1"/>
    <property type="match status" value="1"/>
</dbReference>
<organism evidence="8 9">
    <name type="scientific">Phascolomyces articulosus</name>
    <dbReference type="NCBI Taxonomy" id="60185"/>
    <lineage>
        <taxon>Eukaryota</taxon>
        <taxon>Fungi</taxon>
        <taxon>Fungi incertae sedis</taxon>
        <taxon>Mucoromycota</taxon>
        <taxon>Mucoromycotina</taxon>
        <taxon>Mucoromycetes</taxon>
        <taxon>Mucorales</taxon>
        <taxon>Lichtheimiaceae</taxon>
        <taxon>Phascolomyces</taxon>
    </lineage>
</organism>
<keyword evidence="4 7" id="KW-1133">Transmembrane helix</keyword>
<dbReference type="GO" id="GO:0016020">
    <property type="term" value="C:membrane"/>
    <property type="evidence" value="ECO:0007669"/>
    <property type="project" value="UniProtKB-SubCell"/>
</dbReference>
<dbReference type="EMBL" id="JAIXMP010000016">
    <property type="protein sequence ID" value="KAI9260713.1"/>
    <property type="molecule type" value="Genomic_DNA"/>
</dbReference>
<feature type="transmembrane region" description="Helical" evidence="7">
    <location>
        <begin position="328"/>
        <end position="346"/>
    </location>
</feature>
<feature type="transmembrane region" description="Helical" evidence="7">
    <location>
        <begin position="93"/>
        <end position="112"/>
    </location>
</feature>
<feature type="transmembrane region" description="Helical" evidence="7">
    <location>
        <begin position="63"/>
        <end position="81"/>
    </location>
</feature>
<feature type="region of interest" description="Disordered" evidence="6">
    <location>
        <begin position="475"/>
        <end position="498"/>
    </location>
</feature>
<feature type="transmembrane region" description="Helical" evidence="7">
    <location>
        <begin position="262"/>
        <end position="287"/>
    </location>
</feature>
<feature type="transmembrane region" description="Helical" evidence="7">
    <location>
        <begin position="352"/>
        <end position="374"/>
    </location>
</feature>
<feature type="transmembrane region" description="Helical" evidence="7">
    <location>
        <begin position="189"/>
        <end position="211"/>
    </location>
</feature>
<keyword evidence="3 7" id="KW-0812">Transmembrane</keyword>
<dbReference type="Gene3D" id="1.20.1250.20">
    <property type="entry name" value="MFS general substrate transporter like domains"/>
    <property type="match status" value="1"/>
</dbReference>
<dbReference type="Proteomes" id="UP001209540">
    <property type="component" value="Unassembled WGS sequence"/>
</dbReference>
<feature type="transmembrane region" description="Helical" evidence="7">
    <location>
        <begin position="386"/>
        <end position="403"/>
    </location>
</feature>
<comment type="subcellular location">
    <subcellularLocation>
        <location evidence="1">Membrane</location>
        <topology evidence="1">Multi-pass membrane protein</topology>
    </subcellularLocation>
</comment>
<evidence type="ECO:0000256" key="2">
    <source>
        <dbReference type="ARBA" id="ARBA00022448"/>
    </source>
</evidence>
<dbReference type="PANTHER" id="PTHR43791:SF36">
    <property type="entry name" value="TRANSPORTER, PUTATIVE (AFU_ORTHOLOGUE AFUA_6G08340)-RELATED"/>
    <property type="match status" value="1"/>
</dbReference>
<dbReference type="SUPFAM" id="SSF103473">
    <property type="entry name" value="MFS general substrate transporter"/>
    <property type="match status" value="1"/>
</dbReference>